<evidence type="ECO:0000256" key="1">
    <source>
        <dbReference type="SAM" id="SignalP"/>
    </source>
</evidence>
<keyword evidence="3" id="KW-1185">Reference proteome</keyword>
<dbReference type="OrthoDB" id="8703307at2"/>
<sequence length="110" mass="11597">MIPARHCFPLLALLLGACASTPAPPPGTQVSAAQVGSVIRPGESTRASLLASLGPTHKVRFDSGYEAWLYQLAVPGAGFEEIVVLLDAQGVVRKMRRRSHISGPAGEPIR</sequence>
<gene>
    <name evidence="2" type="ORF">CR152_05680</name>
</gene>
<reference evidence="2" key="1">
    <citation type="submission" date="2017-10" db="EMBL/GenBank/DDBJ databases">
        <title>Massilia psychrophilum sp. nov., a novel purple-pigmented bacterium isolated from Tianshan glacier, Xinjiang Municipality, China.</title>
        <authorList>
            <person name="Wang H."/>
        </authorList>
    </citation>
    <scope>NUCLEOTIDE SEQUENCE [LARGE SCALE GENOMIC DNA]</scope>
    <source>
        <strain evidence="2">B2</strain>
    </source>
</reference>
<organism evidence="2 3">
    <name type="scientific">Massilia violaceinigra</name>
    <dbReference type="NCBI Taxonomy" id="2045208"/>
    <lineage>
        <taxon>Bacteria</taxon>
        <taxon>Pseudomonadati</taxon>
        <taxon>Pseudomonadota</taxon>
        <taxon>Betaproteobacteria</taxon>
        <taxon>Burkholderiales</taxon>
        <taxon>Oxalobacteraceae</taxon>
        <taxon>Telluria group</taxon>
        <taxon>Massilia</taxon>
    </lineage>
</organism>
<dbReference type="PROSITE" id="PS51257">
    <property type="entry name" value="PROKAR_LIPOPROTEIN"/>
    <property type="match status" value="1"/>
</dbReference>
<keyword evidence="1" id="KW-0732">Signal</keyword>
<evidence type="ECO:0000313" key="2">
    <source>
        <dbReference type="EMBL" id="ATQ74065.1"/>
    </source>
</evidence>
<dbReference type="KEGG" id="mass:CR152_05680"/>
<dbReference type="AlphaFoldDB" id="A0A2D2DGJ1"/>
<dbReference type="Proteomes" id="UP000229897">
    <property type="component" value="Chromosome"/>
</dbReference>
<proteinExistence type="predicted"/>
<name>A0A2D2DGJ1_9BURK</name>
<feature type="signal peptide" evidence="1">
    <location>
        <begin position="1"/>
        <end position="19"/>
    </location>
</feature>
<dbReference type="EMBL" id="CP024608">
    <property type="protein sequence ID" value="ATQ74065.1"/>
    <property type="molecule type" value="Genomic_DNA"/>
</dbReference>
<feature type="chain" id="PRO_5013756677" description="Lipoprotein SmpA/OmlA domain-containing protein" evidence="1">
    <location>
        <begin position="20"/>
        <end position="110"/>
    </location>
</feature>
<evidence type="ECO:0008006" key="4">
    <source>
        <dbReference type="Google" id="ProtNLM"/>
    </source>
</evidence>
<dbReference type="RefSeq" id="WP_099874053.1">
    <property type="nucleotide sequence ID" value="NZ_CP024608.1"/>
</dbReference>
<protein>
    <recommendedName>
        <fullName evidence="4">Lipoprotein SmpA/OmlA domain-containing protein</fullName>
    </recommendedName>
</protein>
<accession>A0A2D2DGJ1</accession>
<evidence type="ECO:0000313" key="3">
    <source>
        <dbReference type="Proteomes" id="UP000229897"/>
    </source>
</evidence>